<evidence type="ECO:0000256" key="3">
    <source>
        <dbReference type="ARBA" id="ARBA00022679"/>
    </source>
</evidence>
<dbReference type="GO" id="GO:0030295">
    <property type="term" value="F:protein kinase activator activity"/>
    <property type="evidence" value="ECO:0007669"/>
    <property type="project" value="TreeGrafter"/>
</dbReference>
<evidence type="ECO:0000256" key="2">
    <source>
        <dbReference type="ARBA" id="ARBA00012438"/>
    </source>
</evidence>
<evidence type="ECO:0000256" key="6">
    <source>
        <dbReference type="ARBA" id="ARBA00022840"/>
    </source>
</evidence>
<dbReference type="GO" id="GO:0007234">
    <property type="term" value="P:osmosensory signaling via phosphorelay pathway"/>
    <property type="evidence" value="ECO:0007669"/>
    <property type="project" value="TreeGrafter"/>
</dbReference>
<feature type="domain" description="Histidine kinase" evidence="9">
    <location>
        <begin position="164"/>
        <end position="371"/>
    </location>
</feature>
<protein>
    <recommendedName>
        <fullName evidence="2">histidine kinase</fullName>
        <ecNumber evidence="2">2.7.13.3</ecNumber>
    </recommendedName>
</protein>
<dbReference type="SMART" id="SM00387">
    <property type="entry name" value="HATPase_c"/>
    <property type="match status" value="1"/>
</dbReference>
<evidence type="ECO:0000256" key="8">
    <source>
        <dbReference type="PROSITE-ProRule" id="PRU00169"/>
    </source>
</evidence>
<dbReference type="SMART" id="SM00448">
    <property type="entry name" value="REC"/>
    <property type="match status" value="1"/>
</dbReference>
<dbReference type="Gene3D" id="3.30.565.10">
    <property type="entry name" value="Histidine kinase-like ATPase, C-terminal domain"/>
    <property type="match status" value="1"/>
</dbReference>
<dbReference type="Proteomes" id="UP000198882">
    <property type="component" value="Unassembled WGS sequence"/>
</dbReference>
<evidence type="ECO:0000313" key="11">
    <source>
        <dbReference type="EMBL" id="SDK35721.1"/>
    </source>
</evidence>
<sequence>MTTRAVGGRRVLLVEDDDLQARLYRTMLRQHTDYWGESPIDGSDEPAVTIETAETLEGGRTALEEASEPFALVLLDLNLPDSSGLETLNAVLEVVTETPVVVLTGMNDATIGREAVERGAQDYLMKEHVTPRLLSQTVAYAIERRSRTGELERQRRELAVLHWLVRQEIRDDATVVLGWAAELEPSGPEEERTVSRIVEAGERIVELTESVGATVQALEESQPALTAVDLSFVLEEEIERLERRNDCEVILDRPDGESPVRADRFLNIVVRNLLTSALPPENGPGGEVKVSVRRNHDADRAVELAVSDTEAELPPADRERVADRGHSVNGSDVGLYLVRTFVDRYDGRLEIEEGENGESGTTIRVLLRAPT</sequence>
<dbReference type="Pfam" id="PF02518">
    <property type="entry name" value="HATPase_c"/>
    <property type="match status" value="1"/>
</dbReference>
<feature type="domain" description="Response regulatory" evidence="10">
    <location>
        <begin position="10"/>
        <end position="141"/>
    </location>
</feature>
<organism evidence="11 12">
    <name type="scientific">Natronorubrum texcoconense</name>
    <dbReference type="NCBI Taxonomy" id="1095776"/>
    <lineage>
        <taxon>Archaea</taxon>
        <taxon>Methanobacteriati</taxon>
        <taxon>Methanobacteriota</taxon>
        <taxon>Stenosarchaea group</taxon>
        <taxon>Halobacteria</taxon>
        <taxon>Halobacteriales</taxon>
        <taxon>Natrialbaceae</taxon>
        <taxon>Natronorubrum</taxon>
    </lineage>
</organism>
<keyword evidence="6" id="KW-0067">ATP-binding</keyword>
<accession>A0A1G9B861</accession>
<dbReference type="InterPro" id="IPR036890">
    <property type="entry name" value="HATPase_C_sf"/>
</dbReference>
<dbReference type="SUPFAM" id="SSF55874">
    <property type="entry name" value="ATPase domain of HSP90 chaperone/DNA topoisomerase II/histidine kinase"/>
    <property type="match status" value="1"/>
</dbReference>
<dbReference type="Gene3D" id="3.40.50.2300">
    <property type="match status" value="1"/>
</dbReference>
<keyword evidence="4" id="KW-0547">Nucleotide-binding</keyword>
<dbReference type="InterPro" id="IPR001789">
    <property type="entry name" value="Sig_transdc_resp-reg_receiver"/>
</dbReference>
<dbReference type="SUPFAM" id="SSF52172">
    <property type="entry name" value="CheY-like"/>
    <property type="match status" value="1"/>
</dbReference>
<proteinExistence type="predicted"/>
<evidence type="ECO:0000256" key="5">
    <source>
        <dbReference type="ARBA" id="ARBA00022777"/>
    </source>
</evidence>
<dbReference type="EMBL" id="FNFE01000004">
    <property type="protein sequence ID" value="SDK35721.1"/>
    <property type="molecule type" value="Genomic_DNA"/>
</dbReference>
<keyword evidence="12" id="KW-1185">Reference proteome</keyword>
<name>A0A1G9B861_9EURY</name>
<keyword evidence="5 11" id="KW-0418">Kinase</keyword>
<dbReference type="PROSITE" id="PS50109">
    <property type="entry name" value="HIS_KIN"/>
    <property type="match status" value="1"/>
</dbReference>
<dbReference type="GO" id="GO:0004673">
    <property type="term" value="F:protein histidine kinase activity"/>
    <property type="evidence" value="ECO:0007669"/>
    <property type="project" value="UniProtKB-EC"/>
</dbReference>
<feature type="modified residue" description="4-aspartylphosphate" evidence="8">
    <location>
        <position position="76"/>
    </location>
</feature>
<evidence type="ECO:0000259" key="9">
    <source>
        <dbReference type="PROSITE" id="PS50109"/>
    </source>
</evidence>
<dbReference type="InterPro" id="IPR003594">
    <property type="entry name" value="HATPase_dom"/>
</dbReference>
<reference evidence="12" key="1">
    <citation type="submission" date="2016-10" db="EMBL/GenBank/DDBJ databases">
        <authorList>
            <person name="Varghese N."/>
            <person name="Submissions S."/>
        </authorList>
    </citation>
    <scope>NUCLEOTIDE SEQUENCE [LARGE SCALE GENOMIC DNA]</scope>
    <source>
        <strain evidence="12">B4,CECT 8067,JCM 17497</strain>
    </source>
</reference>
<dbReference type="RefSeq" id="WP_090307964.1">
    <property type="nucleotide sequence ID" value="NZ_FNFE01000004.1"/>
</dbReference>
<dbReference type="PANTHER" id="PTHR42878">
    <property type="entry name" value="TWO-COMPONENT HISTIDINE KINASE"/>
    <property type="match status" value="1"/>
</dbReference>
<dbReference type="Pfam" id="PF00072">
    <property type="entry name" value="Response_reg"/>
    <property type="match status" value="1"/>
</dbReference>
<dbReference type="STRING" id="1095776.SAMN04515672_2864"/>
<dbReference type="InterPro" id="IPR011006">
    <property type="entry name" value="CheY-like_superfamily"/>
</dbReference>
<comment type="catalytic activity">
    <reaction evidence="1">
        <text>ATP + protein L-histidine = ADP + protein N-phospho-L-histidine.</text>
        <dbReference type="EC" id="2.7.13.3"/>
    </reaction>
</comment>
<evidence type="ECO:0000259" key="10">
    <source>
        <dbReference type="PROSITE" id="PS50110"/>
    </source>
</evidence>
<evidence type="ECO:0000256" key="1">
    <source>
        <dbReference type="ARBA" id="ARBA00000085"/>
    </source>
</evidence>
<keyword evidence="7" id="KW-0902">Two-component regulatory system</keyword>
<dbReference type="InterPro" id="IPR005467">
    <property type="entry name" value="His_kinase_dom"/>
</dbReference>
<evidence type="ECO:0000313" key="12">
    <source>
        <dbReference type="Proteomes" id="UP000198882"/>
    </source>
</evidence>
<gene>
    <name evidence="11" type="ORF">SAMN04515672_2864</name>
</gene>
<dbReference type="GO" id="GO:0000156">
    <property type="term" value="F:phosphorelay response regulator activity"/>
    <property type="evidence" value="ECO:0007669"/>
    <property type="project" value="TreeGrafter"/>
</dbReference>
<dbReference type="EC" id="2.7.13.3" evidence="2"/>
<evidence type="ECO:0000256" key="4">
    <source>
        <dbReference type="ARBA" id="ARBA00022741"/>
    </source>
</evidence>
<evidence type="ECO:0000256" key="7">
    <source>
        <dbReference type="ARBA" id="ARBA00023012"/>
    </source>
</evidence>
<dbReference type="PANTHER" id="PTHR42878:SF7">
    <property type="entry name" value="SENSOR HISTIDINE KINASE GLRK"/>
    <property type="match status" value="1"/>
</dbReference>
<dbReference type="PROSITE" id="PS50110">
    <property type="entry name" value="RESPONSE_REGULATORY"/>
    <property type="match status" value="1"/>
</dbReference>
<dbReference type="OrthoDB" id="3369at2157"/>
<dbReference type="GO" id="GO:0005524">
    <property type="term" value="F:ATP binding"/>
    <property type="evidence" value="ECO:0007669"/>
    <property type="project" value="UniProtKB-KW"/>
</dbReference>
<keyword evidence="8" id="KW-0597">Phosphoprotein</keyword>
<keyword evidence="3" id="KW-0808">Transferase</keyword>
<dbReference type="AlphaFoldDB" id="A0A1G9B861"/>
<dbReference type="InterPro" id="IPR050351">
    <property type="entry name" value="BphY/WalK/GraS-like"/>
</dbReference>